<comment type="caution">
    <text evidence="3">The sequence shown here is derived from an EMBL/GenBank/DDBJ whole genome shotgun (WGS) entry which is preliminary data.</text>
</comment>
<evidence type="ECO:0000313" key="4">
    <source>
        <dbReference type="Proteomes" id="UP000698222"/>
    </source>
</evidence>
<dbReference type="InterPro" id="IPR017850">
    <property type="entry name" value="Alkaline_phosphatase_core_sf"/>
</dbReference>
<gene>
    <name evidence="3" type="ORF">JOF44_003496</name>
</gene>
<proteinExistence type="predicted"/>
<dbReference type="Gene3D" id="3.40.720.10">
    <property type="entry name" value="Alkaline Phosphatase, subunit A"/>
    <property type="match status" value="1"/>
</dbReference>
<feature type="domain" description="Sulfatase N-terminal" evidence="2">
    <location>
        <begin position="50"/>
        <end position="400"/>
    </location>
</feature>
<accession>A0ABS4YRM4</accession>
<feature type="region of interest" description="Disordered" evidence="1">
    <location>
        <begin position="1"/>
        <end position="44"/>
    </location>
</feature>
<dbReference type="CDD" id="cd16031">
    <property type="entry name" value="G6S_like"/>
    <property type="match status" value="1"/>
</dbReference>
<protein>
    <submittedName>
        <fullName evidence="3">Arylsulfatase A-like enzyme</fullName>
    </submittedName>
</protein>
<dbReference type="PANTHER" id="PTHR43108:SF6">
    <property type="entry name" value="N-SULPHOGLUCOSAMINE SULPHOHYDROLASE"/>
    <property type="match status" value="1"/>
</dbReference>
<keyword evidence="4" id="KW-1185">Reference proteome</keyword>
<reference evidence="3 4" key="1">
    <citation type="submission" date="2021-03" db="EMBL/GenBank/DDBJ databases">
        <title>Sequencing the genomes of 1000 actinobacteria strains.</title>
        <authorList>
            <person name="Klenk H.-P."/>
        </authorList>
    </citation>
    <scope>NUCLEOTIDE SEQUENCE [LARGE SCALE GENOMIC DNA]</scope>
    <source>
        <strain evidence="3 4">DSM 14564</strain>
    </source>
</reference>
<dbReference type="Proteomes" id="UP000698222">
    <property type="component" value="Unassembled WGS sequence"/>
</dbReference>
<evidence type="ECO:0000259" key="2">
    <source>
        <dbReference type="Pfam" id="PF00884"/>
    </source>
</evidence>
<dbReference type="RefSeq" id="WP_245348999.1">
    <property type="nucleotide sequence ID" value="NZ_BAAAJV010000008.1"/>
</dbReference>
<dbReference type="InterPro" id="IPR000917">
    <property type="entry name" value="Sulfatase_N"/>
</dbReference>
<organism evidence="3 4">
    <name type="scientific">Brachybacterium fresconis</name>
    <dbReference type="NCBI Taxonomy" id="173363"/>
    <lineage>
        <taxon>Bacteria</taxon>
        <taxon>Bacillati</taxon>
        <taxon>Actinomycetota</taxon>
        <taxon>Actinomycetes</taxon>
        <taxon>Micrococcales</taxon>
        <taxon>Dermabacteraceae</taxon>
        <taxon>Brachybacterium</taxon>
    </lineage>
</organism>
<evidence type="ECO:0000256" key="1">
    <source>
        <dbReference type="SAM" id="MobiDB-lite"/>
    </source>
</evidence>
<dbReference type="Pfam" id="PF00884">
    <property type="entry name" value="Sulfatase"/>
    <property type="match status" value="1"/>
</dbReference>
<evidence type="ECO:0000313" key="3">
    <source>
        <dbReference type="EMBL" id="MBP2410593.1"/>
    </source>
</evidence>
<feature type="compositionally biased region" description="Polar residues" evidence="1">
    <location>
        <begin position="29"/>
        <end position="38"/>
    </location>
</feature>
<dbReference type="SUPFAM" id="SSF53649">
    <property type="entry name" value="Alkaline phosphatase-like"/>
    <property type="match status" value="1"/>
</dbReference>
<sequence length="540" mass="60066">MEPMKTPHPSSVADTTADRNAPAAAEGATPQTAPSPGATSGVDGHDGARPNIVFILTDDHAAHAISAYSGRVNSTPNLDRIAAQGARLDSLYCTNSICTPSRATILSGTYSHINGAATIYSGFDYRVRTFPQVLHECGYRTALFGKWHLGHEAHNDPQGFDEWRIYRGQGEYNDPVMYGIDAAGERVDEVVPGYATDTVTDLALDWLDRTQDENPDAPFCLLLHHKAPHRNWIPHPRHADLYPLDSIPEPDTLFDDHSGMSRAVRDVRMSIADDLTENDLKQPMPPELEGEEHREARTRRNYQLYMRDYLQTIQAIDDSTGRVLADLESRGLAENTIVVYTSDQGFFLGDHGWFDKRLMFDQSLQMPMMVRWPAQIAAGSVVEELATNVDLAATLLDACGLDPDESLPDQQGRSLLPLLDGTADDATRGAWPDAMYYRYWEHEDPSHRAPAHYGIRTSTHKLIHYYGDGMGAPGSSDAIREPEWEMYDVVADPAELTNIADDPEHAVIRADLEKRLAQLQAEVGDRPYEGPQTPRPQWGR</sequence>
<feature type="region of interest" description="Disordered" evidence="1">
    <location>
        <begin position="521"/>
        <end position="540"/>
    </location>
</feature>
<dbReference type="PANTHER" id="PTHR43108">
    <property type="entry name" value="N-ACETYLGLUCOSAMINE-6-SULFATASE FAMILY MEMBER"/>
    <property type="match status" value="1"/>
</dbReference>
<name>A0ABS4YRM4_9MICO</name>
<dbReference type="EMBL" id="JAGIOC010000001">
    <property type="protein sequence ID" value="MBP2410593.1"/>
    <property type="molecule type" value="Genomic_DNA"/>
</dbReference>